<feature type="compositionally biased region" description="Low complexity" evidence="1">
    <location>
        <begin position="199"/>
        <end position="209"/>
    </location>
</feature>
<protein>
    <recommendedName>
        <fullName evidence="3">DNA-binding protein</fullName>
    </recommendedName>
</protein>
<evidence type="ECO:0000313" key="2">
    <source>
        <dbReference type="EMBL" id="WTT17703.1"/>
    </source>
</evidence>
<proteinExistence type="predicted"/>
<accession>A0AAU1ZZ99</accession>
<evidence type="ECO:0008006" key="3">
    <source>
        <dbReference type="Google" id="ProtNLM"/>
    </source>
</evidence>
<dbReference type="AlphaFoldDB" id="A0AAU1ZZ99"/>
<sequence length="319" mass="34417">MGYELRRWLADRLPAGLSSGERLVALEIADQAHDGTRAANSPDVLEIVARRTGLSGVKQVGKVLGKLSAGGIELRVPLKDPQGQPLRDKAGRIVFACAGHRTTFRVPDDSECPALKVPPVGDQTDSERSPAGETIEPERSPERGANQGERSPAGGTNRPEWSPAGGTLTAQRTTSTTTTTSPAAAAETDSPGGTLFDEPTPAAAAATAPKQRGAASRPEEPQLPEAFEAFWKTYPRRTEKRDAVRAWNKALRIGIPPERIVRAAGLYAEARHGEPSRFTKHPATWLNKGCYDDEPELVRPERGMPHANTQDQDLYDRGI</sequence>
<dbReference type="EMBL" id="CP108222">
    <property type="protein sequence ID" value="WTT17703.1"/>
    <property type="molecule type" value="Genomic_DNA"/>
</dbReference>
<feature type="compositionally biased region" description="Low complexity" evidence="1">
    <location>
        <begin position="167"/>
        <end position="190"/>
    </location>
</feature>
<evidence type="ECO:0000256" key="1">
    <source>
        <dbReference type="SAM" id="MobiDB-lite"/>
    </source>
</evidence>
<feature type="region of interest" description="Disordered" evidence="1">
    <location>
        <begin position="105"/>
        <end position="225"/>
    </location>
</feature>
<gene>
    <name evidence="2" type="ORF">OHA22_20255</name>
</gene>
<feature type="region of interest" description="Disordered" evidence="1">
    <location>
        <begin position="296"/>
        <end position="319"/>
    </location>
</feature>
<feature type="compositionally biased region" description="Basic and acidic residues" evidence="1">
    <location>
        <begin position="125"/>
        <end position="142"/>
    </location>
</feature>
<organism evidence="2">
    <name type="scientific">Streptomyces sp. NBC_00093</name>
    <dbReference type="NCBI Taxonomy" id="2975649"/>
    <lineage>
        <taxon>Bacteria</taxon>
        <taxon>Bacillati</taxon>
        <taxon>Actinomycetota</taxon>
        <taxon>Actinomycetes</taxon>
        <taxon>Kitasatosporales</taxon>
        <taxon>Streptomycetaceae</taxon>
        <taxon>Streptomyces</taxon>
    </lineage>
</organism>
<reference evidence="2" key="1">
    <citation type="submission" date="2022-10" db="EMBL/GenBank/DDBJ databases">
        <title>The complete genomes of actinobacterial strains from the NBC collection.</title>
        <authorList>
            <person name="Joergensen T.S."/>
            <person name="Alvarez Arevalo M."/>
            <person name="Sterndorff E.B."/>
            <person name="Faurdal D."/>
            <person name="Vuksanovic O."/>
            <person name="Mourched A.-S."/>
            <person name="Charusanti P."/>
            <person name="Shaw S."/>
            <person name="Blin K."/>
            <person name="Weber T."/>
        </authorList>
    </citation>
    <scope>NUCLEOTIDE SEQUENCE</scope>
    <source>
        <strain evidence="2">NBC_00093</strain>
    </source>
</reference>
<name>A0AAU1ZZ99_9ACTN</name>